<feature type="transmembrane region" description="Helical" evidence="1">
    <location>
        <begin position="109"/>
        <end position="133"/>
    </location>
</feature>
<dbReference type="InterPro" id="IPR010380">
    <property type="entry name" value="DUF975"/>
</dbReference>
<feature type="transmembrane region" description="Helical" evidence="1">
    <location>
        <begin position="21"/>
        <end position="39"/>
    </location>
</feature>
<accession>A0A7Y0K8Z7</accession>
<evidence type="ECO:0000313" key="3">
    <source>
        <dbReference type="Proteomes" id="UP000588491"/>
    </source>
</evidence>
<dbReference type="AlphaFoldDB" id="A0A7Y0K8Z7"/>
<comment type="caution">
    <text evidence="2">The sequence shown here is derived from an EMBL/GenBank/DDBJ whole genome shotgun (WGS) entry which is preliminary data.</text>
</comment>
<keyword evidence="3" id="KW-1185">Reference proteome</keyword>
<dbReference type="EMBL" id="JABBPK010000001">
    <property type="protein sequence ID" value="NMO77920.1"/>
    <property type="molecule type" value="Genomic_DNA"/>
</dbReference>
<reference evidence="2 3" key="1">
    <citation type="submission" date="2020-04" db="EMBL/GenBank/DDBJ databases">
        <title>Bacillus sp. UniB3 isolated from commercial digestive syrup.</title>
        <authorList>
            <person name="Thorat V."/>
            <person name="Kirdat K."/>
            <person name="Tiwarekar B."/>
            <person name="Yadav A."/>
        </authorList>
    </citation>
    <scope>NUCLEOTIDE SEQUENCE [LARGE SCALE GENOMIC DNA]</scope>
    <source>
        <strain evidence="2 3">UniB3</strain>
    </source>
</reference>
<name>A0A7Y0K8Z7_9BACI</name>
<keyword evidence="1" id="KW-1133">Transmembrane helix</keyword>
<proteinExistence type="predicted"/>
<dbReference type="Pfam" id="PF06161">
    <property type="entry name" value="DUF975"/>
    <property type="match status" value="1"/>
</dbReference>
<gene>
    <name evidence="2" type="ORF">HHU08_13085</name>
</gene>
<sequence length="221" mass="25159">MKISEIKYDARQSLKGEWGKVVGLTFLYLVLSAGINLSIEIYASGGFINWLNQEYTPPLASILTAIISVILIPLSIAIVWFYLDLVREKNAEISQVFTIYTDVKVMLKVIGASIMVGIFTFLWSLLLIIPGIIKGLAYSQTFMLLKDHPEYSIFEAITESRRRMHGYKWKYFLLNLSFIGWGILCLISLGIGFLWLTPYVYASNATFYQNLIADTDEKEIL</sequence>
<organism evidence="2 3">
    <name type="scientific">Niallia alba</name>
    <dbReference type="NCBI Taxonomy" id="2729105"/>
    <lineage>
        <taxon>Bacteria</taxon>
        <taxon>Bacillati</taxon>
        <taxon>Bacillota</taxon>
        <taxon>Bacilli</taxon>
        <taxon>Bacillales</taxon>
        <taxon>Bacillaceae</taxon>
        <taxon>Niallia</taxon>
    </lineage>
</organism>
<keyword evidence="1" id="KW-0472">Membrane</keyword>
<keyword evidence="1" id="KW-0812">Transmembrane</keyword>
<dbReference type="PANTHER" id="PTHR40076">
    <property type="entry name" value="MEMBRANE PROTEIN-RELATED"/>
    <property type="match status" value="1"/>
</dbReference>
<feature type="transmembrane region" description="Helical" evidence="1">
    <location>
        <begin position="171"/>
        <end position="196"/>
    </location>
</feature>
<evidence type="ECO:0000313" key="2">
    <source>
        <dbReference type="EMBL" id="NMO77920.1"/>
    </source>
</evidence>
<protein>
    <submittedName>
        <fullName evidence="2">DUF975 family protein</fullName>
    </submittedName>
</protein>
<dbReference type="Proteomes" id="UP000588491">
    <property type="component" value="Unassembled WGS sequence"/>
</dbReference>
<dbReference type="RefSeq" id="WP_101731130.1">
    <property type="nucleotide sequence ID" value="NZ_JABBPK010000001.1"/>
</dbReference>
<evidence type="ECO:0000256" key="1">
    <source>
        <dbReference type="SAM" id="Phobius"/>
    </source>
</evidence>
<dbReference type="PANTHER" id="PTHR40076:SF1">
    <property type="entry name" value="MEMBRANE PROTEIN"/>
    <property type="match status" value="1"/>
</dbReference>
<feature type="transmembrane region" description="Helical" evidence="1">
    <location>
        <begin position="59"/>
        <end position="83"/>
    </location>
</feature>